<evidence type="ECO:0000256" key="3">
    <source>
        <dbReference type="ARBA" id="ARBA00004752"/>
    </source>
</evidence>
<evidence type="ECO:0000256" key="1">
    <source>
        <dbReference type="ARBA" id="ARBA00002624"/>
    </source>
</evidence>
<evidence type="ECO:0000256" key="19">
    <source>
        <dbReference type="ARBA" id="ARBA00032454"/>
    </source>
</evidence>
<dbReference type="Pfam" id="PF00905">
    <property type="entry name" value="Transpeptidase"/>
    <property type="match status" value="1"/>
</dbReference>
<keyword evidence="7" id="KW-1003">Cell membrane</keyword>
<protein>
    <recommendedName>
        <fullName evidence="6 22">Penicillin-binding protein 1B</fullName>
        <shortName evidence="23">PBP-1b</shortName>
        <shortName evidence="23">PBP1b</shortName>
    </recommendedName>
    <alternativeName>
        <fullName evidence="19 23">Murein polymerase</fullName>
    </alternativeName>
</protein>
<dbReference type="Gene3D" id="3.30.2060.10">
    <property type="entry name" value="Penicillin-binding protein 1b domain"/>
    <property type="match status" value="1"/>
</dbReference>
<reference evidence="29 30" key="1">
    <citation type="journal article" date="2011" name="Front. Microbiol.">
        <title>Genomic signatures of strain selection and enhancement in Bacillus atrophaeus var. globigii, a historical biowarfare simulant.</title>
        <authorList>
            <person name="Gibbons H.S."/>
            <person name="Broomall S.M."/>
            <person name="McNew L.A."/>
            <person name="Daligault H."/>
            <person name="Chapman C."/>
            <person name="Bruce D."/>
            <person name="Karavis M."/>
            <person name="Krepps M."/>
            <person name="McGregor P.A."/>
            <person name="Hong C."/>
            <person name="Park K.H."/>
            <person name="Akmal A."/>
            <person name="Feldman A."/>
            <person name="Lin J.S."/>
            <person name="Chang W.E."/>
            <person name="Higgs B.W."/>
            <person name="Demirev P."/>
            <person name="Lindquist J."/>
            <person name="Liem A."/>
            <person name="Fochler E."/>
            <person name="Read T.D."/>
            <person name="Tapia R."/>
            <person name="Johnson S."/>
            <person name="Bishop-Lilly K.A."/>
            <person name="Detter C."/>
            <person name="Han C."/>
            <person name="Sozhamannan S."/>
            <person name="Rosenzweig C.N."/>
            <person name="Skowronski E.W."/>
        </authorList>
    </citation>
    <scope>NUCLEOTIDE SEQUENCE [LARGE SCALE GENOMIC DNA]</scope>
    <source>
        <strain evidence="29 30">CC-PW-9</strain>
    </source>
</reference>
<dbReference type="GO" id="GO:0008658">
    <property type="term" value="F:penicillin binding"/>
    <property type="evidence" value="ECO:0007669"/>
    <property type="project" value="UniProtKB-UniRule"/>
</dbReference>
<evidence type="ECO:0000256" key="25">
    <source>
        <dbReference type="SAM" id="Phobius"/>
    </source>
</evidence>
<dbReference type="NCBIfam" id="TIGR02071">
    <property type="entry name" value="PBP_1b"/>
    <property type="match status" value="1"/>
</dbReference>
<evidence type="ECO:0000256" key="21">
    <source>
        <dbReference type="ARBA" id="ARBA00049902"/>
    </source>
</evidence>
<evidence type="ECO:0000259" key="28">
    <source>
        <dbReference type="Pfam" id="PF14814"/>
    </source>
</evidence>
<keyword evidence="10 23" id="KW-0328">Glycosyltransferase</keyword>
<evidence type="ECO:0000256" key="15">
    <source>
        <dbReference type="ARBA" id="ARBA00023136"/>
    </source>
</evidence>
<evidence type="ECO:0000256" key="22">
    <source>
        <dbReference type="NCBIfam" id="TIGR02071"/>
    </source>
</evidence>
<dbReference type="GO" id="GO:0071555">
    <property type="term" value="P:cell wall organization"/>
    <property type="evidence" value="ECO:0007669"/>
    <property type="project" value="UniProtKB-UniRule"/>
</dbReference>
<comment type="catalytic activity">
    <reaction evidence="21">
        <text>[GlcNAc-(1-&gt;4)-Mur2Ac(oyl-L-Ala-gamma-D-Glu-L-Lys-D-Ala-D-Ala)](n)-di-trans,octa-cis-undecaprenyl diphosphate + beta-D-GlcNAc-(1-&gt;4)-Mur2Ac(oyl-L-Ala-gamma-D-Glu-L-Lys-D-Ala-D-Ala)-di-trans,octa-cis-undecaprenyl diphosphate = [GlcNAc-(1-&gt;4)-Mur2Ac(oyl-L-Ala-gamma-D-Glu-L-Lys-D-Ala-D-Ala)](n+1)-di-trans,octa-cis-undecaprenyl diphosphate + di-trans,octa-cis-undecaprenyl diphosphate + H(+)</text>
        <dbReference type="Rhea" id="RHEA:23708"/>
        <dbReference type="Rhea" id="RHEA-COMP:9602"/>
        <dbReference type="Rhea" id="RHEA-COMP:9603"/>
        <dbReference type="ChEBI" id="CHEBI:15378"/>
        <dbReference type="ChEBI" id="CHEBI:58405"/>
        <dbReference type="ChEBI" id="CHEBI:60033"/>
        <dbReference type="ChEBI" id="CHEBI:78435"/>
        <dbReference type="EC" id="2.4.99.28"/>
    </reaction>
</comment>
<keyword evidence="17" id="KW-0511">Multifunctional enzyme</keyword>
<keyword evidence="30" id="KW-1185">Reference proteome</keyword>
<evidence type="ECO:0000256" key="5">
    <source>
        <dbReference type="ARBA" id="ARBA00007739"/>
    </source>
</evidence>
<gene>
    <name evidence="29" type="primary">mrcB</name>
    <name evidence="29" type="ORF">CWI84_03560</name>
</gene>
<evidence type="ECO:0000256" key="13">
    <source>
        <dbReference type="ARBA" id="ARBA00022960"/>
    </source>
</evidence>
<comment type="catalytic activity">
    <reaction evidence="20">
        <text>Preferential cleavage: (Ac)2-L-Lys-D-Ala-|-D-Ala. Also transpeptidation of peptidyl-alanyl moieties that are N-acyl substituents of D-alanine.</text>
        <dbReference type="EC" id="3.4.16.4"/>
    </reaction>
</comment>
<feature type="active site" description="Acyl-ester intermediate; for transpeptidase activity" evidence="24">
    <location>
        <position position="452"/>
    </location>
</feature>
<evidence type="ECO:0000256" key="9">
    <source>
        <dbReference type="ARBA" id="ARBA00022670"/>
    </source>
</evidence>
<comment type="similarity">
    <text evidence="5 23">In the N-terminal section; belongs to the glycosyltransferase 51 family.</text>
</comment>
<evidence type="ECO:0000256" key="16">
    <source>
        <dbReference type="ARBA" id="ARBA00023251"/>
    </source>
</evidence>
<sequence>MSRNSFFRHVGWLAVKLGLVAAALLFFYWIYLDTTLTQRFSQSRYQAPALVYGYALPLHPGQKLPPEQLRRRLQLLGYRAVADVRDSGQFQQTGDAFVLYRRPFDFADGPQMARKVALHFNDETLTKIISLPDGRELDSMRLEPPLIGRFSTHSREDRLLVGFELVPNLFVDTLLLVEDRNFYHHNGVAPLAIARALVANIRAGHTVQGGSTLTQQLVKNLYLTREQTLLRKAHEAMMALVIDARFSKNDILEAYLNEVYFGQDRGNAIHGLGLASVFYFGKQVQELNAADIALLVGLVKGPSYYDPRRHPERAKQRRDMILQLMFEHDLLSKPDYLAALRSDLEVKASGHLVSSSQPDYLDRVQQELAHIPLPADWQKQGLRIFTGLDPLQQAAAEQALQDTVRRLKKPDLQGAVVVADYHDGSVRALVGGTQNNAAGFNRALLALRPIGSLIKPVIYSLALQQPDRYQLATPLLDNPVILDVQGDKAWQPNNYDGEFLGQLPLYQAFVTSRNIPAVNVGLDIGPERIVEQLRALGVETPLHAYPSISLGASALSPYAVARLYAGLANPQGFRPLHTIEAITQHDGMSVYHHQPQPLQQVLSPESQYLTEYTMQGVVREGTGKRLGEAFPNAHLAGKSGTTNDLRDSWFVAIDAEQVMTVWMGYDDNRSTGLTGSSGALKVLRQMLKQQPPQPLQLRRPETIIDANFRSDSGVRVPDSCSDADPEVLRFPAIDKPVIEGMTCAGTVEEKSWWQRVFGN</sequence>
<dbReference type="SUPFAM" id="SSF53955">
    <property type="entry name" value="Lysozyme-like"/>
    <property type="match status" value="1"/>
</dbReference>
<dbReference type="GO" id="GO:0008360">
    <property type="term" value="P:regulation of cell shape"/>
    <property type="evidence" value="ECO:0007669"/>
    <property type="project" value="UniProtKB-UniRule"/>
</dbReference>
<comment type="pathway">
    <text evidence="3 23">Cell wall biogenesis; peptidoglycan biosynthesis.</text>
</comment>
<dbReference type="Gene3D" id="1.10.3810.10">
    <property type="entry name" value="Biosynthetic peptidoglycan transglycosylase-like"/>
    <property type="match status" value="1"/>
</dbReference>
<dbReference type="GO" id="GO:0008955">
    <property type="term" value="F:peptidoglycan glycosyltransferase activity"/>
    <property type="evidence" value="ECO:0007669"/>
    <property type="project" value="UniProtKB-UniRule"/>
</dbReference>
<dbReference type="InterPro" id="IPR001264">
    <property type="entry name" value="Glyco_trans_51"/>
</dbReference>
<keyword evidence="8" id="KW-0121">Carboxypeptidase</keyword>
<dbReference type="InterPro" id="IPR050396">
    <property type="entry name" value="Glycosyltr_51/Transpeptidase"/>
</dbReference>
<evidence type="ECO:0000256" key="20">
    <source>
        <dbReference type="ARBA" id="ARBA00034000"/>
    </source>
</evidence>
<evidence type="ECO:0000256" key="4">
    <source>
        <dbReference type="ARBA" id="ARBA00007090"/>
    </source>
</evidence>
<proteinExistence type="inferred from homology"/>
<feature type="domain" description="Penicillin-binding protein transpeptidase" evidence="26">
    <location>
        <begin position="414"/>
        <end position="669"/>
    </location>
</feature>
<evidence type="ECO:0000256" key="8">
    <source>
        <dbReference type="ARBA" id="ARBA00022645"/>
    </source>
</evidence>
<evidence type="ECO:0000313" key="30">
    <source>
        <dbReference type="Proteomes" id="UP000287996"/>
    </source>
</evidence>
<comment type="function">
    <text evidence="1 23">Cell wall formation. Synthesis of cross-linked peptidoglycan from the lipid intermediates. The enzyme has a penicillin-insensitive transglycosylase N-terminal domain (formation of linear glycan strands) and a penicillin-sensitive transpeptidase C-terminal domain (cross-linking of the peptide subunits).</text>
</comment>
<dbReference type="Gene3D" id="3.40.710.10">
    <property type="entry name" value="DD-peptidase/beta-lactamase superfamily"/>
    <property type="match status" value="1"/>
</dbReference>
<dbReference type="AlphaFoldDB" id="A0A432ZS65"/>
<evidence type="ECO:0000256" key="6">
    <source>
        <dbReference type="ARBA" id="ARBA00018637"/>
    </source>
</evidence>
<name>A0A432ZS65_9GAMM</name>
<evidence type="ECO:0000256" key="11">
    <source>
        <dbReference type="ARBA" id="ARBA00022679"/>
    </source>
</evidence>
<evidence type="ECO:0000256" key="17">
    <source>
        <dbReference type="ARBA" id="ARBA00023268"/>
    </source>
</evidence>
<keyword evidence="16" id="KW-0046">Antibiotic resistance</keyword>
<dbReference type="InterPro" id="IPR012338">
    <property type="entry name" value="Beta-lactam/transpept-like"/>
</dbReference>
<dbReference type="Pfam" id="PF00912">
    <property type="entry name" value="Transgly"/>
    <property type="match status" value="1"/>
</dbReference>
<feature type="active site" description="Proton donor; for transglycosylase activity" evidence="24">
    <location>
        <position position="178"/>
    </location>
</feature>
<comment type="subcellular location">
    <subcellularLocation>
        <location evidence="2">Cell membrane</location>
    </subcellularLocation>
</comment>
<dbReference type="PIRSF" id="PIRSF002799">
    <property type="entry name" value="PBP_1b"/>
    <property type="match status" value="1"/>
</dbReference>
<dbReference type="InterPro" id="IPR036950">
    <property type="entry name" value="PBP_transglycosylase"/>
</dbReference>
<evidence type="ECO:0000256" key="12">
    <source>
        <dbReference type="ARBA" id="ARBA00022801"/>
    </source>
</evidence>
<keyword evidence="15 25" id="KW-0472">Membrane</keyword>
<dbReference type="GO" id="GO:0006508">
    <property type="term" value="P:proteolysis"/>
    <property type="evidence" value="ECO:0007669"/>
    <property type="project" value="UniProtKB-KW"/>
</dbReference>
<keyword evidence="12" id="KW-0378">Hydrolase</keyword>
<dbReference type="InterPro" id="IPR001460">
    <property type="entry name" value="PCN-bd_Tpept"/>
</dbReference>
<keyword evidence="18 23" id="KW-0961">Cell wall biogenesis/degradation</keyword>
<dbReference type="GO" id="GO:0009274">
    <property type="term" value="C:peptidoglycan-based cell wall"/>
    <property type="evidence" value="ECO:0007669"/>
    <property type="project" value="UniProtKB-UniRule"/>
</dbReference>
<dbReference type="GO" id="GO:0005886">
    <property type="term" value="C:plasma membrane"/>
    <property type="evidence" value="ECO:0007669"/>
    <property type="project" value="UniProtKB-SubCell"/>
</dbReference>
<evidence type="ECO:0000256" key="10">
    <source>
        <dbReference type="ARBA" id="ARBA00022676"/>
    </source>
</evidence>
<dbReference type="EMBL" id="PIQH01000003">
    <property type="protein sequence ID" value="RUO80676.1"/>
    <property type="molecule type" value="Genomic_DNA"/>
</dbReference>
<keyword evidence="9" id="KW-0645">Protease</keyword>
<accession>A0A432ZS65</accession>
<dbReference type="InterPro" id="IPR023346">
    <property type="entry name" value="Lysozyme-like_dom_sf"/>
</dbReference>
<dbReference type="PANTHER" id="PTHR32282">
    <property type="entry name" value="BINDING PROTEIN TRANSPEPTIDASE, PUTATIVE-RELATED"/>
    <property type="match status" value="1"/>
</dbReference>
<evidence type="ECO:0000256" key="18">
    <source>
        <dbReference type="ARBA" id="ARBA00023316"/>
    </source>
</evidence>
<evidence type="ECO:0000256" key="14">
    <source>
        <dbReference type="ARBA" id="ARBA00022984"/>
    </source>
</evidence>
<keyword evidence="25" id="KW-0812">Transmembrane</keyword>
<evidence type="ECO:0000256" key="2">
    <source>
        <dbReference type="ARBA" id="ARBA00004236"/>
    </source>
</evidence>
<dbReference type="SUPFAM" id="SSF56601">
    <property type="entry name" value="beta-lactamase/transpeptidase-like"/>
    <property type="match status" value="1"/>
</dbReference>
<evidence type="ECO:0000259" key="26">
    <source>
        <dbReference type="Pfam" id="PF00905"/>
    </source>
</evidence>
<dbReference type="OrthoDB" id="9766909at2"/>
<organism evidence="29 30">
    <name type="scientific">Idiomarina tyrosinivorans</name>
    <dbReference type="NCBI Taxonomy" id="1445662"/>
    <lineage>
        <taxon>Bacteria</taxon>
        <taxon>Pseudomonadati</taxon>
        <taxon>Pseudomonadota</taxon>
        <taxon>Gammaproteobacteria</taxon>
        <taxon>Alteromonadales</taxon>
        <taxon>Idiomarinaceae</taxon>
        <taxon>Idiomarina</taxon>
    </lineage>
</organism>
<dbReference type="InterPro" id="IPR011813">
    <property type="entry name" value="PBP_1b"/>
</dbReference>
<dbReference type="GO" id="GO:0046677">
    <property type="term" value="P:response to antibiotic"/>
    <property type="evidence" value="ECO:0007669"/>
    <property type="project" value="UniProtKB-UniRule"/>
</dbReference>
<dbReference type="Pfam" id="PF14814">
    <property type="entry name" value="UB2H"/>
    <property type="match status" value="1"/>
</dbReference>
<dbReference type="Proteomes" id="UP000287996">
    <property type="component" value="Unassembled WGS sequence"/>
</dbReference>
<evidence type="ECO:0000259" key="27">
    <source>
        <dbReference type="Pfam" id="PF00912"/>
    </source>
</evidence>
<keyword evidence="13 23" id="KW-0133">Cell shape</keyword>
<evidence type="ECO:0000256" key="23">
    <source>
        <dbReference type="PIRNR" id="PIRNR002799"/>
    </source>
</evidence>
<dbReference type="UniPathway" id="UPA00219"/>
<keyword evidence="25" id="KW-1133">Transmembrane helix</keyword>
<dbReference type="GO" id="GO:0009252">
    <property type="term" value="P:peptidoglycan biosynthetic process"/>
    <property type="evidence" value="ECO:0007669"/>
    <property type="project" value="UniProtKB-UniRule"/>
</dbReference>
<dbReference type="PANTHER" id="PTHR32282:SF11">
    <property type="entry name" value="PENICILLIN-BINDING PROTEIN 1B"/>
    <property type="match status" value="1"/>
</dbReference>
<evidence type="ECO:0000256" key="24">
    <source>
        <dbReference type="PIRSR" id="PIRSR002799-1"/>
    </source>
</evidence>
<feature type="domain" description="Bifunctional transglycosylase second" evidence="28">
    <location>
        <begin position="58"/>
        <end position="142"/>
    </location>
</feature>
<comment type="caution">
    <text evidence="29">The sequence shown here is derived from an EMBL/GenBank/DDBJ whole genome shotgun (WGS) entry which is preliminary data.</text>
</comment>
<keyword evidence="11 23" id="KW-0808">Transferase</keyword>
<feature type="transmembrane region" description="Helical" evidence="25">
    <location>
        <begin position="12"/>
        <end position="31"/>
    </location>
</feature>
<comment type="similarity">
    <text evidence="4 23">In the C-terminal section; belongs to the transpeptidase family.</text>
</comment>
<dbReference type="InterPro" id="IPR028166">
    <property type="entry name" value="UB2H"/>
</dbReference>
<evidence type="ECO:0000313" key="29">
    <source>
        <dbReference type="EMBL" id="RUO80676.1"/>
    </source>
</evidence>
<dbReference type="GO" id="GO:0030288">
    <property type="term" value="C:outer membrane-bounded periplasmic space"/>
    <property type="evidence" value="ECO:0007669"/>
    <property type="project" value="TreeGrafter"/>
</dbReference>
<evidence type="ECO:0000256" key="7">
    <source>
        <dbReference type="ARBA" id="ARBA00022475"/>
    </source>
</evidence>
<keyword evidence="14 23" id="KW-0573">Peptidoglycan synthesis</keyword>
<feature type="domain" description="Glycosyl transferase family 51" evidence="27">
    <location>
        <begin position="153"/>
        <end position="325"/>
    </location>
</feature>
<dbReference type="GO" id="GO:0009002">
    <property type="term" value="F:serine-type D-Ala-D-Ala carboxypeptidase activity"/>
    <property type="evidence" value="ECO:0007669"/>
    <property type="project" value="UniProtKB-EC"/>
</dbReference>